<keyword evidence="6" id="KW-0067">ATP-binding</keyword>
<dbReference type="GO" id="GO:0005524">
    <property type="term" value="F:ATP binding"/>
    <property type="evidence" value="ECO:0007669"/>
    <property type="project" value="UniProtKB-KW"/>
</dbReference>
<sequence length="332" mass="36267">MDKPLLQVHDLRAHFIGFRGQRAVKAVDGVSLSLSAGETLGLVGESGCGKTTTCHAMFRLLPPGGEIVGGAVEFDGEDLMQKSAAEMRQIRGRDMAMILQDPMASLNPLFSILDQVGEPAYYHRGLRQQTLRERVVSLLNMVRIPSPETRMHDFPHQMSGGMRQRIVGATALSGGPKLIVADEPTTNLDVTIQLQYLNLLKDLQRQTGVALIFVTHDLGIVAKMCDRVAVMYAGTIVEQGTVREIYNRPRHPYTEGLLKSVPKVGSKEALYAIPGQPPNLAHLPEGCAFAPRCASAETRCRIEAPKDITFADGHMSKCWLSEPEGVRDGSIT</sequence>
<dbReference type="PANTHER" id="PTHR43297">
    <property type="entry name" value="OLIGOPEPTIDE TRANSPORT ATP-BINDING PROTEIN APPD"/>
    <property type="match status" value="1"/>
</dbReference>
<dbReference type="Proteomes" id="UP000019140">
    <property type="component" value="Unassembled WGS sequence"/>
</dbReference>
<feature type="domain" description="ABC transporter" evidence="8">
    <location>
        <begin position="6"/>
        <end position="258"/>
    </location>
</feature>
<comment type="subcellular location">
    <subcellularLocation>
        <location evidence="1">Cell inner membrane</location>
        <topology evidence="1">Peripheral membrane protein</topology>
    </subcellularLocation>
</comment>
<dbReference type="Pfam" id="PF00005">
    <property type="entry name" value="ABC_tran"/>
    <property type="match status" value="1"/>
</dbReference>
<dbReference type="InterPro" id="IPR027417">
    <property type="entry name" value="P-loop_NTPase"/>
</dbReference>
<dbReference type="GO" id="GO:0005886">
    <property type="term" value="C:plasma membrane"/>
    <property type="evidence" value="ECO:0007669"/>
    <property type="project" value="UniProtKB-SubCell"/>
</dbReference>
<dbReference type="AlphaFoldDB" id="W4LR69"/>
<dbReference type="SUPFAM" id="SSF52540">
    <property type="entry name" value="P-loop containing nucleoside triphosphate hydrolases"/>
    <property type="match status" value="1"/>
</dbReference>
<organism evidence="9 10">
    <name type="scientific">Candidatus Entotheonella gemina</name>
    <dbReference type="NCBI Taxonomy" id="1429439"/>
    <lineage>
        <taxon>Bacteria</taxon>
        <taxon>Pseudomonadati</taxon>
        <taxon>Nitrospinota/Tectimicrobiota group</taxon>
        <taxon>Candidatus Tectimicrobiota</taxon>
        <taxon>Candidatus Entotheonellia</taxon>
        <taxon>Candidatus Entotheonellales</taxon>
        <taxon>Candidatus Entotheonellaceae</taxon>
        <taxon>Candidatus Entotheonella</taxon>
    </lineage>
</organism>
<dbReference type="PANTHER" id="PTHR43297:SF2">
    <property type="entry name" value="DIPEPTIDE TRANSPORT ATP-BINDING PROTEIN DPPD"/>
    <property type="match status" value="1"/>
</dbReference>
<evidence type="ECO:0000313" key="10">
    <source>
        <dbReference type="Proteomes" id="UP000019140"/>
    </source>
</evidence>
<dbReference type="GO" id="GO:0016887">
    <property type="term" value="F:ATP hydrolysis activity"/>
    <property type="evidence" value="ECO:0007669"/>
    <property type="project" value="InterPro"/>
</dbReference>
<proteinExistence type="inferred from homology"/>
<keyword evidence="7" id="KW-0472">Membrane</keyword>
<accession>W4LR69</accession>
<evidence type="ECO:0000256" key="4">
    <source>
        <dbReference type="ARBA" id="ARBA00022475"/>
    </source>
</evidence>
<evidence type="ECO:0000256" key="1">
    <source>
        <dbReference type="ARBA" id="ARBA00004417"/>
    </source>
</evidence>
<dbReference type="SMART" id="SM00382">
    <property type="entry name" value="AAA"/>
    <property type="match status" value="1"/>
</dbReference>
<dbReference type="EMBL" id="AZHX01001715">
    <property type="protein sequence ID" value="ETX00564.1"/>
    <property type="molecule type" value="Genomic_DNA"/>
</dbReference>
<dbReference type="Pfam" id="PF08352">
    <property type="entry name" value="oligo_HPY"/>
    <property type="match status" value="1"/>
</dbReference>
<dbReference type="InterPro" id="IPR003593">
    <property type="entry name" value="AAA+_ATPase"/>
</dbReference>
<dbReference type="PROSITE" id="PS50893">
    <property type="entry name" value="ABC_TRANSPORTER_2"/>
    <property type="match status" value="1"/>
</dbReference>
<protein>
    <recommendedName>
        <fullName evidence="8">ABC transporter domain-containing protein</fullName>
    </recommendedName>
</protein>
<dbReference type="InterPro" id="IPR013563">
    <property type="entry name" value="Oligopep_ABC_C"/>
</dbReference>
<comment type="caution">
    <text evidence="9">The sequence shown here is derived from an EMBL/GenBank/DDBJ whole genome shotgun (WGS) entry which is preliminary data.</text>
</comment>
<dbReference type="GO" id="GO:0015833">
    <property type="term" value="P:peptide transport"/>
    <property type="evidence" value="ECO:0007669"/>
    <property type="project" value="InterPro"/>
</dbReference>
<name>W4LR69_9BACT</name>
<keyword evidence="3" id="KW-0813">Transport</keyword>
<keyword evidence="4" id="KW-1003">Cell membrane</keyword>
<reference evidence="9 10" key="1">
    <citation type="journal article" date="2014" name="Nature">
        <title>An environmental bacterial taxon with a large and distinct metabolic repertoire.</title>
        <authorList>
            <person name="Wilson M.C."/>
            <person name="Mori T."/>
            <person name="Ruckert C."/>
            <person name="Uria A.R."/>
            <person name="Helf M.J."/>
            <person name="Takada K."/>
            <person name="Gernert C."/>
            <person name="Steffens U.A."/>
            <person name="Heycke N."/>
            <person name="Schmitt S."/>
            <person name="Rinke C."/>
            <person name="Helfrich E.J."/>
            <person name="Brachmann A.O."/>
            <person name="Gurgui C."/>
            <person name="Wakimoto T."/>
            <person name="Kracht M."/>
            <person name="Crusemann M."/>
            <person name="Hentschel U."/>
            <person name="Abe I."/>
            <person name="Matsunaga S."/>
            <person name="Kalinowski J."/>
            <person name="Takeyama H."/>
            <person name="Piel J."/>
        </authorList>
    </citation>
    <scope>NUCLEOTIDE SEQUENCE [LARGE SCALE GENOMIC DNA]</scope>
    <source>
        <strain evidence="10">TSY2</strain>
    </source>
</reference>
<keyword evidence="10" id="KW-1185">Reference proteome</keyword>
<evidence type="ECO:0000256" key="3">
    <source>
        <dbReference type="ARBA" id="ARBA00022448"/>
    </source>
</evidence>
<gene>
    <name evidence="9" type="ORF">ETSY2_38815</name>
</gene>
<dbReference type="InterPro" id="IPR050388">
    <property type="entry name" value="ABC_Ni/Peptide_Import"/>
</dbReference>
<dbReference type="FunFam" id="3.40.50.300:FF:000016">
    <property type="entry name" value="Oligopeptide ABC transporter ATP-binding component"/>
    <property type="match status" value="1"/>
</dbReference>
<evidence type="ECO:0000256" key="5">
    <source>
        <dbReference type="ARBA" id="ARBA00022741"/>
    </source>
</evidence>
<evidence type="ECO:0000256" key="6">
    <source>
        <dbReference type="ARBA" id="ARBA00022840"/>
    </source>
</evidence>
<evidence type="ECO:0000259" key="8">
    <source>
        <dbReference type="PROSITE" id="PS50893"/>
    </source>
</evidence>
<comment type="similarity">
    <text evidence="2">Belongs to the ABC transporter superfamily.</text>
</comment>
<evidence type="ECO:0000313" key="9">
    <source>
        <dbReference type="EMBL" id="ETX00564.1"/>
    </source>
</evidence>
<dbReference type="PATRIC" id="fig|1429439.4.peg.6544"/>
<evidence type="ECO:0000256" key="2">
    <source>
        <dbReference type="ARBA" id="ARBA00005417"/>
    </source>
</evidence>
<dbReference type="HOGENOM" id="CLU_000604_1_23_7"/>
<evidence type="ECO:0000256" key="7">
    <source>
        <dbReference type="ARBA" id="ARBA00023136"/>
    </source>
</evidence>
<dbReference type="CDD" id="cd03257">
    <property type="entry name" value="ABC_NikE_OppD_transporters"/>
    <property type="match status" value="1"/>
</dbReference>
<keyword evidence="5" id="KW-0547">Nucleotide-binding</keyword>
<dbReference type="NCBIfam" id="TIGR01727">
    <property type="entry name" value="oligo_HPY"/>
    <property type="match status" value="1"/>
</dbReference>
<dbReference type="Gene3D" id="3.40.50.300">
    <property type="entry name" value="P-loop containing nucleotide triphosphate hydrolases"/>
    <property type="match status" value="1"/>
</dbReference>
<dbReference type="InterPro" id="IPR003439">
    <property type="entry name" value="ABC_transporter-like_ATP-bd"/>
</dbReference>